<dbReference type="SUPFAM" id="SSF52540">
    <property type="entry name" value="P-loop containing nucleoside triphosphate hydrolases"/>
    <property type="match status" value="2"/>
</dbReference>
<dbReference type="GO" id="GO:0043138">
    <property type="term" value="F:3'-5' DNA helicase activity"/>
    <property type="evidence" value="ECO:0007669"/>
    <property type="project" value="UniProtKB-EC"/>
</dbReference>
<dbReference type="NCBIfam" id="TIGR00643">
    <property type="entry name" value="recG"/>
    <property type="match status" value="1"/>
</dbReference>
<dbReference type="InterPro" id="IPR047112">
    <property type="entry name" value="RecG/Mfd"/>
</dbReference>
<proteinExistence type="inferred from homology"/>
<dbReference type="AlphaFoldDB" id="B3QL19"/>
<comment type="function">
    <text evidence="15">Plays a critical role in recombination and DNA repair. Helps process Holliday junction intermediates to mature products by catalyzing branch migration. Has replication fork regression activity, unwinds stalled or blocked replication forks to make a HJ that can be resolved. Has a DNA unwinding activity characteristic of a DNA helicase with 3'-5' polarity.</text>
</comment>
<evidence type="ECO:0000259" key="17">
    <source>
        <dbReference type="PROSITE" id="PS51194"/>
    </source>
</evidence>
<feature type="domain" description="Helicase ATP-binding" evidence="16">
    <location>
        <begin position="296"/>
        <end position="457"/>
    </location>
</feature>
<dbReference type="SMART" id="SM00490">
    <property type="entry name" value="HELICc"/>
    <property type="match status" value="1"/>
</dbReference>
<dbReference type="SMART" id="SM00487">
    <property type="entry name" value="DEXDc"/>
    <property type="match status" value="1"/>
</dbReference>
<evidence type="ECO:0000256" key="1">
    <source>
        <dbReference type="ARBA" id="ARBA00007504"/>
    </source>
</evidence>
<dbReference type="InterPro" id="IPR011545">
    <property type="entry name" value="DEAD/DEAH_box_helicase_dom"/>
</dbReference>
<evidence type="ECO:0000256" key="15">
    <source>
        <dbReference type="RuleBase" id="RU363016"/>
    </source>
</evidence>
<evidence type="ECO:0000256" key="13">
    <source>
        <dbReference type="ARBA" id="ARBA00034808"/>
    </source>
</evidence>
<organism evidence="18 19">
    <name type="scientific">Chlorobaculum parvum (strain DSM 263 / NCIMB 8327)</name>
    <name type="common">Chlorobium vibrioforme subsp. thiosulfatophilum</name>
    <dbReference type="NCBI Taxonomy" id="517417"/>
    <lineage>
        <taxon>Bacteria</taxon>
        <taxon>Pseudomonadati</taxon>
        <taxon>Chlorobiota</taxon>
        <taxon>Chlorobiia</taxon>
        <taxon>Chlorobiales</taxon>
        <taxon>Chlorobiaceae</taxon>
        <taxon>Chlorobaculum</taxon>
    </lineage>
</organism>
<dbReference type="InterPro" id="IPR012340">
    <property type="entry name" value="NA-bd_OB-fold"/>
</dbReference>
<dbReference type="PANTHER" id="PTHR47964:SF1">
    <property type="entry name" value="ATP-DEPENDENT DNA HELICASE HOMOLOG RECG, CHLOROPLASTIC"/>
    <property type="match status" value="1"/>
</dbReference>
<sequence length="710" mass="79003">MPSSSVPISSLQSIKGVGPKRAAVLAEAGIRSVADLYDYFPRRYLDRTVIRRIAQLRDGESVTVVGTVTGTRLEGGGRGRGRFKATVSDGSGVLELTWFRSVHYFSKSIHSGDMLAVHGRVSFFGRTPGMQHPDYDRLGGSGEDGRAEGSADGELYKTGGIIPLYPTSDAMKQGGVNSGTLRAIVHRAFRDQPPRITEYLTPEIMEAYGLMPIGEAYRQLHFPDSAELLERARYRMKWSELFFAQLFFALRRTEERRSLTSARFERSGDKTAGLHERLPFEMTGDQKRAVKEIYHDLRSGHQMNRLVQGDVGSGKTLVAQFAMTLAVDNGLQAAFMAPTEILAFQHYIGLKQVLEPLGVTVALLTGRQKKKLREEQLARLESGEIDIAVGTHAIIEAGVRFRRLGLAIIDEQHRFGVMQRKALQDKAENPHVLLMTATPIPRTLTMGIYGDLDVSIIAEMPAGRQPIQTRLCREDQKPELYRLLRKQIAEGRQAYIVYPLVEESEKMDLKAATESYEQLRGEVFPELRLGLIHGKLPAEEKEAVMAAFRSGELDILVGTTVIEVGVDVPNATVMVIEHAERFGISQLHQLRGRVGRGTHRSSCYLVYAKMAGDAKERLQAMAATNDGFRLSEIDLQLRGAGNMLGREQSGTASSLRIADLMTDGEIMRSARAAAFELVEKDETLSHPEHARLRDYYHTHFRKRISLADVG</sequence>
<keyword evidence="8" id="KW-0238">DNA-binding</keyword>
<dbReference type="InterPro" id="IPR045562">
    <property type="entry name" value="RecG_dom3_C"/>
</dbReference>
<dbReference type="CDD" id="cd18811">
    <property type="entry name" value="SF2_C_RecG"/>
    <property type="match status" value="1"/>
</dbReference>
<dbReference type="Pfam" id="PF00271">
    <property type="entry name" value="Helicase_C"/>
    <property type="match status" value="1"/>
</dbReference>
<evidence type="ECO:0000256" key="6">
    <source>
        <dbReference type="ARBA" id="ARBA00022806"/>
    </source>
</evidence>
<evidence type="ECO:0000256" key="7">
    <source>
        <dbReference type="ARBA" id="ARBA00022840"/>
    </source>
</evidence>
<dbReference type="KEGG" id="cpc:Cpar_0384"/>
<evidence type="ECO:0000256" key="12">
    <source>
        <dbReference type="ARBA" id="ARBA00034617"/>
    </source>
</evidence>
<dbReference type="GO" id="GO:0016887">
    <property type="term" value="F:ATP hydrolysis activity"/>
    <property type="evidence" value="ECO:0007669"/>
    <property type="project" value="RHEA"/>
</dbReference>
<dbReference type="InterPro" id="IPR004609">
    <property type="entry name" value="ATP-dep_DNA_helicase_RecG"/>
</dbReference>
<dbReference type="Proteomes" id="UP000008811">
    <property type="component" value="Chromosome"/>
</dbReference>
<keyword evidence="9 15" id="KW-0233">DNA recombination</keyword>
<evidence type="ECO:0000256" key="9">
    <source>
        <dbReference type="ARBA" id="ARBA00023172"/>
    </source>
</evidence>
<evidence type="ECO:0000256" key="8">
    <source>
        <dbReference type="ARBA" id="ARBA00023125"/>
    </source>
</evidence>
<dbReference type="InterPro" id="IPR001650">
    <property type="entry name" value="Helicase_C-like"/>
</dbReference>
<dbReference type="Gene3D" id="1.10.150.20">
    <property type="entry name" value="5' to 3' exonuclease, C-terminal subdomain"/>
    <property type="match status" value="1"/>
</dbReference>
<evidence type="ECO:0000256" key="5">
    <source>
        <dbReference type="ARBA" id="ARBA00022801"/>
    </source>
</evidence>
<evidence type="ECO:0000256" key="10">
    <source>
        <dbReference type="ARBA" id="ARBA00023204"/>
    </source>
</evidence>
<dbReference type="PROSITE" id="PS51194">
    <property type="entry name" value="HELICASE_CTER"/>
    <property type="match status" value="1"/>
</dbReference>
<dbReference type="GO" id="GO:0005524">
    <property type="term" value="F:ATP binding"/>
    <property type="evidence" value="ECO:0007669"/>
    <property type="project" value="UniProtKB-KW"/>
</dbReference>
<dbReference type="Pfam" id="PF00270">
    <property type="entry name" value="DEAD"/>
    <property type="match status" value="1"/>
</dbReference>
<keyword evidence="6 15" id="KW-0347">Helicase</keyword>
<dbReference type="CDD" id="cd04488">
    <property type="entry name" value="RecG_wedge_OBF"/>
    <property type="match status" value="1"/>
</dbReference>
<dbReference type="PROSITE" id="PS51192">
    <property type="entry name" value="HELICASE_ATP_BIND_1"/>
    <property type="match status" value="1"/>
</dbReference>
<dbReference type="Gene3D" id="2.40.50.140">
    <property type="entry name" value="Nucleic acid-binding proteins"/>
    <property type="match status" value="1"/>
</dbReference>
<dbReference type="OrthoDB" id="9804325at2"/>
<comment type="catalytic activity">
    <reaction evidence="14 15">
        <text>ATP + H2O = ADP + phosphate + H(+)</text>
        <dbReference type="Rhea" id="RHEA:13065"/>
        <dbReference type="ChEBI" id="CHEBI:15377"/>
        <dbReference type="ChEBI" id="CHEBI:15378"/>
        <dbReference type="ChEBI" id="CHEBI:30616"/>
        <dbReference type="ChEBI" id="CHEBI:43474"/>
        <dbReference type="ChEBI" id="CHEBI:456216"/>
        <dbReference type="EC" id="5.6.2.4"/>
    </reaction>
</comment>
<dbReference type="EC" id="5.6.2.4" evidence="13 15"/>
<comment type="similarity">
    <text evidence="1 15">Belongs to the helicase family. RecG subfamily.</text>
</comment>
<dbReference type="InterPro" id="IPR033454">
    <property type="entry name" value="RecG_wedge"/>
</dbReference>
<feature type="domain" description="Helicase C-terminal" evidence="17">
    <location>
        <begin position="476"/>
        <end position="641"/>
    </location>
</feature>
<keyword evidence="7 15" id="KW-0067">ATP-binding</keyword>
<gene>
    <name evidence="18" type="ordered locus">Cpar_0384</name>
</gene>
<keyword evidence="3 15" id="KW-0547">Nucleotide-binding</keyword>
<evidence type="ECO:0000313" key="19">
    <source>
        <dbReference type="Proteomes" id="UP000008811"/>
    </source>
</evidence>
<keyword evidence="5 15" id="KW-0378">Hydrolase</keyword>
<dbReference type="Pfam" id="PF17191">
    <property type="entry name" value="RecG_wedge"/>
    <property type="match status" value="1"/>
</dbReference>
<dbReference type="GO" id="GO:0006281">
    <property type="term" value="P:DNA repair"/>
    <property type="evidence" value="ECO:0007669"/>
    <property type="project" value="UniProtKB-UniRule"/>
</dbReference>
<evidence type="ECO:0000256" key="11">
    <source>
        <dbReference type="ARBA" id="ARBA00023235"/>
    </source>
</evidence>
<name>B3QL19_CHLP8</name>
<dbReference type="STRING" id="517417.Cpar_0384"/>
<dbReference type="PANTHER" id="PTHR47964">
    <property type="entry name" value="ATP-DEPENDENT DNA HELICASE HOMOLOG RECG, CHLOROPLASTIC"/>
    <property type="match status" value="1"/>
</dbReference>
<dbReference type="SUPFAM" id="SSF50249">
    <property type="entry name" value="Nucleic acid-binding proteins"/>
    <property type="match status" value="1"/>
</dbReference>
<keyword evidence="11" id="KW-0413">Isomerase</keyword>
<dbReference type="HOGENOM" id="CLU_005122_7_1_10"/>
<dbReference type="Gene3D" id="3.40.50.300">
    <property type="entry name" value="P-loop containing nucleotide triphosphate hydrolases"/>
    <property type="match status" value="2"/>
</dbReference>
<comment type="catalytic activity">
    <reaction evidence="12 15">
        <text>Couples ATP hydrolysis with the unwinding of duplex DNA by translocating in the 3'-5' direction.</text>
        <dbReference type="EC" id="5.6.2.4"/>
    </reaction>
</comment>
<dbReference type="InterPro" id="IPR027417">
    <property type="entry name" value="P-loop_NTPase"/>
</dbReference>
<reference evidence="18" key="1">
    <citation type="submission" date="2008-06" db="EMBL/GenBank/DDBJ databases">
        <title>Complete sequence of Chlorobaculum parvum NCIB 8327.</title>
        <authorList>
            <consortium name="US DOE Joint Genome Institute"/>
            <person name="Lucas S."/>
            <person name="Copeland A."/>
            <person name="Lapidus A."/>
            <person name="Glavina del Rio T."/>
            <person name="Dalin E."/>
            <person name="Tice H."/>
            <person name="Bruce D."/>
            <person name="Goodwin L."/>
            <person name="Pitluck S."/>
            <person name="Schmutz J."/>
            <person name="Larimer F."/>
            <person name="Land M."/>
            <person name="Hauser L."/>
            <person name="Kyrpides N."/>
            <person name="Mikhailova N."/>
            <person name="Zhao F."/>
            <person name="Li T."/>
            <person name="Liu Z."/>
            <person name="Overmann J."/>
            <person name="Bryant D.A."/>
            <person name="Richardson P."/>
        </authorList>
    </citation>
    <scope>NUCLEOTIDE SEQUENCE [LARGE SCALE GENOMIC DNA]</scope>
    <source>
        <strain evidence="18">NCIB 8327</strain>
    </source>
</reference>
<keyword evidence="19" id="KW-1185">Reference proteome</keyword>
<evidence type="ECO:0000256" key="14">
    <source>
        <dbReference type="ARBA" id="ARBA00048988"/>
    </source>
</evidence>
<evidence type="ECO:0000256" key="3">
    <source>
        <dbReference type="ARBA" id="ARBA00022741"/>
    </source>
</evidence>
<keyword evidence="10 15" id="KW-0234">DNA repair</keyword>
<dbReference type="eggNOG" id="COG1200">
    <property type="taxonomic scope" value="Bacteria"/>
</dbReference>
<dbReference type="CDD" id="cd17992">
    <property type="entry name" value="DEXHc_RecG"/>
    <property type="match status" value="1"/>
</dbReference>
<evidence type="ECO:0000259" key="16">
    <source>
        <dbReference type="PROSITE" id="PS51192"/>
    </source>
</evidence>
<evidence type="ECO:0000313" key="18">
    <source>
        <dbReference type="EMBL" id="ACF10807.1"/>
    </source>
</evidence>
<dbReference type="GO" id="GO:0006310">
    <property type="term" value="P:DNA recombination"/>
    <property type="evidence" value="ECO:0007669"/>
    <property type="project" value="UniProtKB-UniRule"/>
</dbReference>
<dbReference type="RefSeq" id="WP_012501640.1">
    <property type="nucleotide sequence ID" value="NC_011027.1"/>
</dbReference>
<evidence type="ECO:0000256" key="2">
    <source>
        <dbReference type="ARBA" id="ARBA00017846"/>
    </source>
</evidence>
<keyword evidence="4 15" id="KW-0227">DNA damage</keyword>
<dbReference type="Pfam" id="PF19833">
    <property type="entry name" value="RecG_dom3_C"/>
    <property type="match status" value="1"/>
</dbReference>
<dbReference type="GO" id="GO:0003677">
    <property type="term" value="F:DNA binding"/>
    <property type="evidence" value="ECO:0007669"/>
    <property type="project" value="UniProtKB-KW"/>
</dbReference>
<evidence type="ECO:0000256" key="4">
    <source>
        <dbReference type="ARBA" id="ARBA00022763"/>
    </source>
</evidence>
<protein>
    <recommendedName>
        <fullName evidence="2 15">ATP-dependent DNA helicase RecG</fullName>
        <ecNumber evidence="13 15">5.6.2.4</ecNumber>
    </recommendedName>
</protein>
<accession>B3QL19</accession>
<dbReference type="InterPro" id="IPR014001">
    <property type="entry name" value="Helicase_ATP-bd"/>
</dbReference>
<dbReference type="NCBIfam" id="NF008168">
    <property type="entry name" value="PRK10917.2-2"/>
    <property type="match status" value="1"/>
</dbReference>
<dbReference type="EMBL" id="CP001099">
    <property type="protein sequence ID" value="ACF10807.1"/>
    <property type="molecule type" value="Genomic_DNA"/>
</dbReference>
<dbReference type="NCBIfam" id="NF008165">
    <property type="entry name" value="PRK10917.1-3"/>
    <property type="match status" value="1"/>
</dbReference>